<sequence>MSNSEGCVRQYIWQEMRDRPVRVSFTVFITEYSKMGRWLQLLETGTNEPASDENQYFVPTEVLQHIDMGKFRRGQMFFQRNLFQCIIAMLTSLVAGLSVKNLLDVLVATEKSSTARTSFFRYLHTFHHLLKWHYGNVFDTASSAGVSIQKVREMHCSARKLMHSLDKAPSKLCADVFCCHGNMYVSQYDMAVVQSGFFGAVIMHPREMGINCSVAELDDYVYFWRWIGYLLGLRDKYNICIGGYQNAYDICKEIEQEIIIPALDNPPRHFNEMAQAFTDGLNLFAMVPLYSTPSVLGRGYDMINRKAPFKLSFKDKCRKAVLSLLVSAVFYVPVFSKLCNWSIEKAFACHRIT</sequence>
<protein>
    <recommendedName>
        <fullName evidence="2">ER-bound oxygenase mpaB/mpaB'/Rubber oxygenase catalytic domain-containing protein</fullName>
    </recommendedName>
</protein>
<dbReference type="Proteomes" id="UP001164746">
    <property type="component" value="Chromosome 11"/>
</dbReference>
<keyword evidence="4" id="KW-1185">Reference proteome</keyword>
<dbReference type="Pfam" id="PF09995">
    <property type="entry name" value="MPAB_Lcp_cat"/>
    <property type="match status" value="1"/>
</dbReference>
<evidence type="ECO:0000256" key="1">
    <source>
        <dbReference type="SAM" id="Phobius"/>
    </source>
</evidence>
<organism evidence="3 4">
    <name type="scientific">Mya arenaria</name>
    <name type="common">Soft-shell clam</name>
    <dbReference type="NCBI Taxonomy" id="6604"/>
    <lineage>
        <taxon>Eukaryota</taxon>
        <taxon>Metazoa</taxon>
        <taxon>Spiralia</taxon>
        <taxon>Lophotrochozoa</taxon>
        <taxon>Mollusca</taxon>
        <taxon>Bivalvia</taxon>
        <taxon>Autobranchia</taxon>
        <taxon>Heteroconchia</taxon>
        <taxon>Euheterodonta</taxon>
        <taxon>Imparidentia</taxon>
        <taxon>Neoheterodontei</taxon>
        <taxon>Myida</taxon>
        <taxon>Myoidea</taxon>
        <taxon>Myidae</taxon>
        <taxon>Mya</taxon>
    </lineage>
</organism>
<evidence type="ECO:0000259" key="2">
    <source>
        <dbReference type="Pfam" id="PF09995"/>
    </source>
</evidence>
<feature type="domain" description="ER-bound oxygenase mpaB/mpaB'/Rubber oxygenase catalytic" evidence="2">
    <location>
        <begin position="88"/>
        <end position="235"/>
    </location>
</feature>
<accession>A0ABY7F9W7</accession>
<name>A0ABY7F9W7_MYAAR</name>
<keyword evidence="1" id="KW-0472">Membrane</keyword>
<evidence type="ECO:0000313" key="3">
    <source>
        <dbReference type="EMBL" id="WAR18973.1"/>
    </source>
</evidence>
<proteinExistence type="predicted"/>
<gene>
    <name evidence="3" type="ORF">MAR_000811</name>
</gene>
<reference evidence="3" key="1">
    <citation type="submission" date="2022-11" db="EMBL/GenBank/DDBJ databases">
        <title>Centuries of genome instability and evolution in soft-shell clam transmissible cancer (bioRxiv).</title>
        <authorList>
            <person name="Hart S.F.M."/>
            <person name="Yonemitsu M.A."/>
            <person name="Giersch R.M."/>
            <person name="Beal B.F."/>
            <person name="Arriagada G."/>
            <person name="Davis B.W."/>
            <person name="Ostrander E.A."/>
            <person name="Goff S.P."/>
            <person name="Metzger M.J."/>
        </authorList>
    </citation>
    <scope>NUCLEOTIDE SEQUENCE</scope>
    <source>
        <strain evidence="3">MELC-2E11</strain>
        <tissue evidence="3">Siphon/mantle</tissue>
    </source>
</reference>
<dbReference type="PANTHER" id="PTHR37159:SF1">
    <property type="entry name" value="GH11867P"/>
    <property type="match status" value="1"/>
</dbReference>
<feature type="transmembrane region" description="Helical" evidence="1">
    <location>
        <begin position="82"/>
        <end position="103"/>
    </location>
</feature>
<dbReference type="InterPro" id="IPR018713">
    <property type="entry name" value="MPAB/Lcp_cat_dom"/>
</dbReference>
<keyword evidence="1" id="KW-1133">Transmembrane helix</keyword>
<dbReference type="EMBL" id="CP111022">
    <property type="protein sequence ID" value="WAR18973.1"/>
    <property type="molecule type" value="Genomic_DNA"/>
</dbReference>
<evidence type="ECO:0000313" key="4">
    <source>
        <dbReference type="Proteomes" id="UP001164746"/>
    </source>
</evidence>
<keyword evidence="1" id="KW-0812">Transmembrane</keyword>
<dbReference type="PANTHER" id="PTHR37159">
    <property type="entry name" value="GH11867P"/>
    <property type="match status" value="1"/>
</dbReference>